<evidence type="ECO:0000313" key="5">
    <source>
        <dbReference type="Proteomes" id="UP001617351"/>
    </source>
</evidence>
<dbReference type="Proteomes" id="UP001617351">
    <property type="component" value="Unassembled WGS sequence"/>
</dbReference>
<name>A0ABW8EF37_STRT5</name>
<proteinExistence type="predicted"/>
<keyword evidence="2" id="KW-0067">ATP-binding</keyword>
<dbReference type="InterPro" id="IPR027417">
    <property type="entry name" value="P-loop_NTPase"/>
</dbReference>
<dbReference type="InterPro" id="IPR000792">
    <property type="entry name" value="Tscrpt_reg_LuxR_C"/>
</dbReference>
<dbReference type="PANTHER" id="PTHR16305">
    <property type="entry name" value="TESTICULAR SOLUBLE ADENYLYL CYCLASE"/>
    <property type="match status" value="1"/>
</dbReference>
<dbReference type="Gene3D" id="1.10.10.10">
    <property type="entry name" value="Winged helix-like DNA-binding domain superfamily/Winged helix DNA-binding domain"/>
    <property type="match status" value="1"/>
</dbReference>
<dbReference type="InterPro" id="IPR036388">
    <property type="entry name" value="WH-like_DNA-bd_sf"/>
</dbReference>
<evidence type="ECO:0000313" key="4">
    <source>
        <dbReference type="EMBL" id="MFJ2821849.1"/>
    </source>
</evidence>
<evidence type="ECO:0000256" key="1">
    <source>
        <dbReference type="ARBA" id="ARBA00022741"/>
    </source>
</evidence>
<dbReference type="SUPFAM" id="SSF52540">
    <property type="entry name" value="P-loop containing nucleoside triphosphate hydrolases"/>
    <property type="match status" value="1"/>
</dbReference>
<reference evidence="4 5" key="1">
    <citation type="submission" date="2024-10" db="EMBL/GenBank/DDBJ databases">
        <title>The Natural Products Discovery Center: Release of the First 8490 Sequenced Strains for Exploring Actinobacteria Biosynthetic Diversity.</title>
        <authorList>
            <person name="Kalkreuter E."/>
            <person name="Kautsar S.A."/>
            <person name="Yang D."/>
            <person name="Bader C.D."/>
            <person name="Teijaro C.N."/>
            <person name="Fluegel L."/>
            <person name="Davis C.M."/>
            <person name="Simpson J.R."/>
            <person name="Lauterbach L."/>
            <person name="Steele A.D."/>
            <person name="Gui C."/>
            <person name="Meng S."/>
            <person name="Li G."/>
            <person name="Viehrig K."/>
            <person name="Ye F."/>
            <person name="Su P."/>
            <person name="Kiefer A.F."/>
            <person name="Nichols A."/>
            <person name="Cepeda A.J."/>
            <person name="Yan W."/>
            <person name="Fan B."/>
            <person name="Jiang Y."/>
            <person name="Adhikari A."/>
            <person name="Zheng C.-J."/>
            <person name="Schuster L."/>
            <person name="Cowan T.M."/>
            <person name="Smanski M.J."/>
            <person name="Chevrette M.G."/>
            <person name="De Carvalho L.P.S."/>
            <person name="Shen B."/>
        </authorList>
    </citation>
    <scope>NUCLEOTIDE SEQUENCE [LARGE SCALE GENOMIC DNA]</scope>
    <source>
        <strain evidence="4 5">NPDC087220</strain>
    </source>
</reference>
<organism evidence="4 5">
    <name type="scientific">Streptomyces toxytricini</name>
    <name type="common">Actinomyces toxytricini</name>
    <dbReference type="NCBI Taxonomy" id="67369"/>
    <lineage>
        <taxon>Bacteria</taxon>
        <taxon>Bacillati</taxon>
        <taxon>Actinomycetota</taxon>
        <taxon>Actinomycetes</taxon>
        <taxon>Kitasatosporales</taxon>
        <taxon>Streptomycetaceae</taxon>
        <taxon>Streptomyces</taxon>
    </lineage>
</organism>
<dbReference type="PROSITE" id="PS00622">
    <property type="entry name" value="HTH_LUXR_1"/>
    <property type="match status" value="1"/>
</dbReference>
<keyword evidence="1" id="KW-0547">Nucleotide-binding</keyword>
<protein>
    <submittedName>
        <fullName evidence="4">LuxR C-terminal-related transcriptional regulator</fullName>
    </submittedName>
</protein>
<dbReference type="SUPFAM" id="SSF46894">
    <property type="entry name" value="C-terminal effector domain of the bipartite response regulators"/>
    <property type="match status" value="1"/>
</dbReference>
<dbReference type="InterPro" id="IPR041664">
    <property type="entry name" value="AAA_16"/>
</dbReference>
<dbReference type="RefSeq" id="WP_402380061.1">
    <property type="nucleotide sequence ID" value="NZ_JBIUYY010000004.1"/>
</dbReference>
<dbReference type="EMBL" id="JBIUYY010000004">
    <property type="protein sequence ID" value="MFJ2821849.1"/>
    <property type="molecule type" value="Genomic_DNA"/>
</dbReference>
<dbReference type="PANTHER" id="PTHR16305:SF35">
    <property type="entry name" value="TRANSCRIPTIONAL ACTIVATOR DOMAIN"/>
    <property type="match status" value="1"/>
</dbReference>
<comment type="caution">
    <text evidence="4">The sequence shown here is derived from an EMBL/GenBank/DDBJ whole genome shotgun (WGS) entry which is preliminary data.</text>
</comment>
<dbReference type="CDD" id="cd06170">
    <property type="entry name" value="LuxR_C_like"/>
    <property type="match status" value="1"/>
</dbReference>
<feature type="domain" description="HTH luxR-type" evidence="3">
    <location>
        <begin position="750"/>
        <end position="815"/>
    </location>
</feature>
<dbReference type="Pfam" id="PF00196">
    <property type="entry name" value="GerE"/>
    <property type="match status" value="1"/>
</dbReference>
<dbReference type="Pfam" id="PF13191">
    <property type="entry name" value="AAA_16"/>
    <property type="match status" value="1"/>
</dbReference>
<keyword evidence="5" id="KW-1185">Reference proteome</keyword>
<sequence>MSALTALYGRERELRRLGGFLDRAAQGHPELLVVGGQAGVGKSRLLLDAAHQARRRGFTVHQHHASELRGSAGAALRESVGQAGSPPLIVVDDAEPGSADTLLDLIRPTGRAARPPVPVLLARSAGTGGLDPAAETAWEGAGGPPVAGLELAPLEEEAVRELVADLLAVAPQPALLDVAACATGNPWLIVELLEGLREEGRIGPDGELVRLTPGRLPSRVQAAVAGLLRRLSRESAQLLRVGTVLGRTFQLSQAAAMLGTGTASLLPALDETLAAGLLRLTDEGVTFQQPLLWRAVFEAIPPSVRSTLHEEARRLAPGHDLPARDLASLGRQGAARATPGSPADGGAGVTGALAALLGSGYVESALLLARSALNGPLPRSEVTTLRRVVLDLVMVGTGGAPGGFGPVGAEQALAAIDRLRDGGPEARRAAATALAGLRWSEGKVGEALRSGAAAVEQPLTPDTAAERAYPRVAHARRLVCAGEPDAARALIARVLAETPAGPLAVFRPAADLVRAEAHERAGESAEAERAALDALDALEEAAGGGPATLRAWARSTLCRVALRRGDTAGAAVQLARLREFGPEVTELAPVPAAWLELVLAHAQGEHLAAAALLTGPGRHLPSLSPLHLAEPGAAAWFVRFSRTAGNPEPGQAALRTVELLAAADPGVPSLRTAALHARALFECDPDGLTRAAAEHTDAWAGACAASDLRTLLGARGTSAAGRSRSWLVREHAGRYAVVDTARGPVGAGPGVAGWEELGGTERTIAALVADGLTNGEVAGAVHLSPHTVNYYLRRIYAKLGIHSRVELARLALSVHRTA</sequence>
<dbReference type="PROSITE" id="PS50043">
    <property type="entry name" value="HTH_LUXR_2"/>
    <property type="match status" value="1"/>
</dbReference>
<evidence type="ECO:0000256" key="2">
    <source>
        <dbReference type="ARBA" id="ARBA00022840"/>
    </source>
</evidence>
<dbReference type="SMART" id="SM00421">
    <property type="entry name" value="HTH_LUXR"/>
    <property type="match status" value="1"/>
</dbReference>
<dbReference type="PRINTS" id="PR00038">
    <property type="entry name" value="HTHLUXR"/>
</dbReference>
<evidence type="ECO:0000259" key="3">
    <source>
        <dbReference type="PROSITE" id="PS50043"/>
    </source>
</evidence>
<dbReference type="InterPro" id="IPR016032">
    <property type="entry name" value="Sig_transdc_resp-reg_C-effctor"/>
</dbReference>
<gene>
    <name evidence="4" type="ORF">ACIO7M_12100</name>
</gene>
<accession>A0ABW8EF37</accession>